<dbReference type="Gene3D" id="1.20.5.780">
    <property type="entry name" value="Single helix bin"/>
    <property type="match status" value="1"/>
</dbReference>
<reference evidence="8" key="3">
    <citation type="submission" date="2025-09" db="UniProtKB">
        <authorList>
            <consortium name="Ensembl"/>
        </authorList>
    </citation>
    <scope>IDENTIFICATION</scope>
</reference>
<dbReference type="Ensembl" id="ENSHHUT00000003585.1">
    <property type="protein sequence ID" value="ENSHHUP00000003464.1"/>
    <property type="gene ID" value="ENSHHUG00000002196.1"/>
</dbReference>
<dbReference type="GeneTree" id="ENSGT01000000215748"/>
<dbReference type="GO" id="GO:0016020">
    <property type="term" value="C:membrane"/>
    <property type="evidence" value="ECO:0007669"/>
    <property type="project" value="UniProtKB-SubCell"/>
</dbReference>
<reference evidence="9" key="1">
    <citation type="submission" date="2018-06" db="EMBL/GenBank/DDBJ databases">
        <title>Genome assembly of Danube salmon.</title>
        <authorList>
            <person name="Macqueen D.J."/>
            <person name="Gundappa M.K."/>
        </authorList>
    </citation>
    <scope>NUCLEOTIDE SEQUENCE [LARGE SCALE GENOMIC DNA]</scope>
</reference>
<accession>A0A4W5JUN4</accession>
<name>A0A4W5JUN4_9TELE</name>
<evidence type="ECO:0000256" key="2">
    <source>
        <dbReference type="ARBA" id="ARBA00005948"/>
    </source>
</evidence>
<evidence type="ECO:0000256" key="1">
    <source>
        <dbReference type="ARBA" id="ARBA00004167"/>
    </source>
</evidence>
<dbReference type="AlphaFoldDB" id="A0A4W5JUN4"/>
<keyword evidence="7" id="KW-1133">Transmembrane helix</keyword>
<feature type="transmembrane region" description="Helical" evidence="7">
    <location>
        <begin position="20"/>
        <end position="41"/>
    </location>
</feature>
<protein>
    <recommendedName>
        <fullName evidence="7">FXYD domain-containing ion transport regulator</fullName>
    </recommendedName>
</protein>
<comment type="similarity">
    <text evidence="2 7">Belongs to the FXYD family.</text>
</comment>
<organism evidence="8 9">
    <name type="scientific">Hucho hucho</name>
    <name type="common">huchen</name>
    <dbReference type="NCBI Taxonomy" id="62062"/>
    <lineage>
        <taxon>Eukaryota</taxon>
        <taxon>Metazoa</taxon>
        <taxon>Chordata</taxon>
        <taxon>Craniata</taxon>
        <taxon>Vertebrata</taxon>
        <taxon>Euteleostomi</taxon>
        <taxon>Actinopterygii</taxon>
        <taxon>Neopterygii</taxon>
        <taxon>Teleostei</taxon>
        <taxon>Protacanthopterygii</taxon>
        <taxon>Salmoniformes</taxon>
        <taxon>Salmonidae</taxon>
        <taxon>Salmoninae</taxon>
        <taxon>Hucho</taxon>
    </lineage>
</organism>
<dbReference type="GO" id="GO:0006811">
    <property type="term" value="P:monoatomic ion transport"/>
    <property type="evidence" value="ECO:0007669"/>
    <property type="project" value="UniProtKB-KW"/>
</dbReference>
<comment type="subcellular location">
    <subcellularLocation>
        <location evidence="1">Membrane</location>
        <topology evidence="1">Single-pass membrane protein</topology>
    </subcellularLocation>
</comment>
<proteinExistence type="inferred from homology"/>
<dbReference type="Pfam" id="PF02038">
    <property type="entry name" value="ATP1G1_PLM_MAT8"/>
    <property type="match status" value="1"/>
</dbReference>
<evidence type="ECO:0000256" key="5">
    <source>
        <dbReference type="ARBA" id="ARBA00023065"/>
    </source>
</evidence>
<dbReference type="PANTHER" id="PTHR14132:SF22">
    <property type="entry name" value="FXYD DOMAIN-CONTAINING ION TRANSPORT REGULATOR"/>
    <property type="match status" value="1"/>
</dbReference>
<dbReference type="CDD" id="cd20318">
    <property type="entry name" value="FXYD2"/>
    <property type="match status" value="1"/>
</dbReference>
<dbReference type="InterPro" id="IPR000272">
    <property type="entry name" value="Ion-transport_regulator_FXYD"/>
</dbReference>
<keyword evidence="4 7" id="KW-0812">Transmembrane</keyword>
<dbReference type="STRING" id="62062.ENSHHUP00000003464"/>
<evidence type="ECO:0000256" key="4">
    <source>
        <dbReference type="ARBA" id="ARBA00022692"/>
    </source>
</evidence>
<evidence type="ECO:0000256" key="6">
    <source>
        <dbReference type="ARBA" id="ARBA00023136"/>
    </source>
</evidence>
<evidence type="ECO:0000256" key="3">
    <source>
        <dbReference type="ARBA" id="ARBA00022448"/>
    </source>
</evidence>
<keyword evidence="6 7" id="KW-0472">Membrane</keyword>
<keyword evidence="3 7" id="KW-0813">Transport</keyword>
<evidence type="ECO:0000313" key="9">
    <source>
        <dbReference type="Proteomes" id="UP000314982"/>
    </source>
</evidence>
<sequence>MAGETSHDISDYDFNYDYPLLRRGGLIFAAVFFLLGIAIIFSKKLSCWKGHAKPVNTAEP</sequence>
<dbReference type="GO" id="GO:0017080">
    <property type="term" value="F:sodium channel regulator activity"/>
    <property type="evidence" value="ECO:0007669"/>
    <property type="project" value="TreeGrafter"/>
</dbReference>
<dbReference type="PANTHER" id="PTHR14132">
    <property type="entry name" value="SODIUM/POTASSIUM-TRANSPORTING ATPASE SUBUNIT GAMMA"/>
    <property type="match status" value="1"/>
</dbReference>
<dbReference type="Proteomes" id="UP000314982">
    <property type="component" value="Unassembled WGS sequence"/>
</dbReference>
<reference evidence="8" key="2">
    <citation type="submission" date="2025-08" db="UniProtKB">
        <authorList>
            <consortium name="Ensembl"/>
        </authorList>
    </citation>
    <scope>IDENTIFICATION</scope>
</reference>
<dbReference type="InterPro" id="IPR047282">
    <property type="entry name" value="ATNG"/>
</dbReference>
<dbReference type="GO" id="GO:0043269">
    <property type="term" value="P:regulation of monoatomic ion transport"/>
    <property type="evidence" value="ECO:0007669"/>
    <property type="project" value="InterPro"/>
</dbReference>
<evidence type="ECO:0000256" key="7">
    <source>
        <dbReference type="RuleBase" id="RU364131"/>
    </source>
</evidence>
<keyword evidence="9" id="KW-1185">Reference proteome</keyword>
<evidence type="ECO:0000313" key="8">
    <source>
        <dbReference type="Ensembl" id="ENSHHUP00000003464.1"/>
    </source>
</evidence>
<keyword evidence="5 7" id="KW-0406">Ion transport</keyword>